<dbReference type="SMART" id="SM00191">
    <property type="entry name" value="Int_alpha"/>
    <property type="match status" value="3"/>
</dbReference>
<dbReference type="PANTHER" id="PTHR23221:SF7">
    <property type="entry name" value="PHOSPHATIDYLINOSITOL-GLYCAN-SPECIFIC PHOSPHOLIPASE D"/>
    <property type="match status" value="1"/>
</dbReference>
<proteinExistence type="predicted"/>
<keyword evidence="1" id="KW-0732">Signal</keyword>
<keyword evidence="3" id="KW-0378">Hydrolase</keyword>
<dbReference type="SUPFAM" id="SSF51120">
    <property type="entry name" value="beta-Roll"/>
    <property type="match status" value="1"/>
</dbReference>
<reference evidence="5 6" key="1">
    <citation type="submission" date="2017-11" db="EMBL/GenBank/DDBJ databases">
        <title>Genome sequence of the bacterial symbiont EPR9N from a vent mussel Bathymodiolus thermophilus.</title>
        <authorList>
            <person name="Won Y.-J."/>
        </authorList>
    </citation>
    <scope>NUCLEOTIDE SEQUENCE [LARGE SCALE GENOMIC DNA]</scope>
    <source>
        <strain evidence="5 6">EPR9N</strain>
    </source>
</reference>
<dbReference type="GO" id="GO:0007155">
    <property type="term" value="P:cell adhesion"/>
    <property type="evidence" value="ECO:0007669"/>
    <property type="project" value="InterPro"/>
</dbReference>
<evidence type="ECO:0000256" key="1">
    <source>
        <dbReference type="ARBA" id="ARBA00022729"/>
    </source>
</evidence>
<dbReference type="Pfam" id="PF01839">
    <property type="entry name" value="FG-GAP"/>
    <property type="match status" value="1"/>
</dbReference>
<dbReference type="RefSeq" id="WP_122952024.1">
    <property type="nucleotide sequence ID" value="NZ_CP024634.1"/>
</dbReference>
<organism evidence="5 6">
    <name type="scientific">Bathymodiolus thermophilus thioautotrophic gill symbiont</name>
    <dbReference type="NCBI Taxonomy" id="2360"/>
    <lineage>
        <taxon>Bacteria</taxon>
        <taxon>Pseudomonadati</taxon>
        <taxon>Pseudomonadota</taxon>
        <taxon>Gammaproteobacteria</taxon>
        <taxon>sulfur-oxidizing symbionts</taxon>
    </lineage>
</organism>
<dbReference type="Gene3D" id="2.130.10.130">
    <property type="entry name" value="Integrin alpha, N-terminal"/>
    <property type="match status" value="1"/>
</dbReference>
<evidence type="ECO:0000256" key="3">
    <source>
        <dbReference type="ARBA" id="ARBA00022801"/>
    </source>
</evidence>
<protein>
    <submittedName>
        <fullName evidence="5">Uncharacterized protein</fullName>
    </submittedName>
</protein>
<dbReference type="InterPro" id="IPR028994">
    <property type="entry name" value="Integrin_alpha_N"/>
</dbReference>
<dbReference type="GO" id="GO:0008305">
    <property type="term" value="C:integrin complex"/>
    <property type="evidence" value="ECO:0007669"/>
    <property type="project" value="InterPro"/>
</dbReference>
<dbReference type="InterPro" id="IPR013519">
    <property type="entry name" value="Int_alpha_beta-p"/>
</dbReference>
<evidence type="ECO:0000313" key="6">
    <source>
        <dbReference type="Proteomes" id="UP000278334"/>
    </source>
</evidence>
<dbReference type="AlphaFoldDB" id="A0A3G3IPB3"/>
<evidence type="ECO:0000256" key="4">
    <source>
        <dbReference type="ARBA" id="ARBA00023180"/>
    </source>
</evidence>
<dbReference type="PANTHER" id="PTHR23221">
    <property type="entry name" value="GLYCOSYLPHOSPHATIDYLINOSITOL PHOSPHOLIPASE D"/>
    <property type="match status" value="1"/>
</dbReference>
<dbReference type="GO" id="GO:0016787">
    <property type="term" value="F:hydrolase activity"/>
    <property type="evidence" value="ECO:0007669"/>
    <property type="project" value="UniProtKB-KW"/>
</dbReference>
<dbReference type="InterPro" id="IPR011049">
    <property type="entry name" value="Serralysin-like_metalloprot_C"/>
</dbReference>
<dbReference type="InterPro" id="IPR000413">
    <property type="entry name" value="Integrin_alpha"/>
</dbReference>
<accession>A0A3G3IPB3</accession>
<gene>
    <name evidence="5" type="ORF">MS2017_1913</name>
</gene>
<dbReference type="InterPro" id="IPR013517">
    <property type="entry name" value="FG-GAP"/>
</dbReference>
<keyword evidence="4" id="KW-0325">Glycoprotein</keyword>
<dbReference type="SUPFAM" id="SSF69318">
    <property type="entry name" value="Integrin alpha N-terminal domain"/>
    <property type="match status" value="1"/>
</dbReference>
<evidence type="ECO:0000313" key="5">
    <source>
        <dbReference type="EMBL" id="AYQ57578.1"/>
    </source>
</evidence>
<dbReference type="PRINTS" id="PR01185">
    <property type="entry name" value="INTEGRINA"/>
</dbReference>
<evidence type="ECO:0000256" key="2">
    <source>
        <dbReference type="ARBA" id="ARBA00022737"/>
    </source>
</evidence>
<dbReference type="EMBL" id="CP024634">
    <property type="protein sequence ID" value="AYQ57578.1"/>
    <property type="molecule type" value="Genomic_DNA"/>
</dbReference>
<keyword evidence="2" id="KW-0677">Repeat</keyword>
<sequence>MKDIHENIGKYNSYGYGDRKHSERLFFADSAEVISSNTGTFILGATSPIFSSGEETQVKLGLPSLSIIYTAETADENVIFTLADKYQEKFTMNENGELYYREPQINAGNDEVNSIDTDVEASMREFLAALSVVTTTLEPVLEHQFYWNGKGADDLINARELTIVALSGAITVIGTVKDLSISSILFKQGSTLVHRIDSNLPTVVDNIWTLVNDITWASKLSQVDTIIINLLGKDGFDEVITFSVSSVAPTIDIIAPATLSFSFTDTGSDQTDGITSNAEIIVSGLEVGATWFYCTDGGDSGIAILGEGNSFTLDPDSYAIGDIRVWQKDLAGNASEIYSNAHAIIIITETTTDIPGTTADGGSSTSTASEVSSAHGFTINTGASWDTRYPRDYGQAVSSVGDVNGDGMDDLIVGLASQHYKWGWDTGESYVVFGKVDGKGVNVNNLGSGGFTIIGRAGNSLNGYAASSAGDVNGDGLDDLIIGAPKEWHTWGIQRSGAAYVVFGKTDTSSVLLKDVYNGTGGFVIKGYIYESYAGASVSAAGDINNDGLDDVIVGINNDGLDDVIIGINNDDVGGIITSAEHQKFAIFGKKSTSSVSLSAIANGTADDQGFVINSDNLCPPVTSSADFNGDGFIDSISSEYWGTSLYARFGKFDGTWSTSAEINANNENIGRSIDFQGDKNADKDDTLTGTEKDELFVSGLGDDILTGNGGTDVFNSGMGNDTIIINKDNLSKLSGNIESNNLLSRVNGGNGTDTLALDGKGLTLDLTLLDNSRIKDIEIIDLTGSGNNTLRLNLSDLLSISSETDVLKIFGNAGDVVEAFGFIKSLTGGTAGVCINAGSGTAELWIANGITIVQESTIL</sequence>
<dbReference type="KEGG" id="bthg:MS2017_1913"/>
<dbReference type="Proteomes" id="UP000278334">
    <property type="component" value="Chromosome"/>
</dbReference>
<dbReference type="PROSITE" id="PS51470">
    <property type="entry name" value="FG_GAP"/>
    <property type="match status" value="1"/>
</dbReference>
<name>A0A3G3IPB3_9GAMM</name>